<dbReference type="InterPro" id="IPR043128">
    <property type="entry name" value="Rev_trsase/Diguanyl_cyclase"/>
</dbReference>
<dbReference type="HAMAP" id="MF_01113">
    <property type="entry name" value="DNApol_IV"/>
    <property type="match status" value="1"/>
</dbReference>
<dbReference type="RefSeq" id="WP_156403329.1">
    <property type="nucleotide sequence ID" value="NZ_AYZL01000016.1"/>
</dbReference>
<evidence type="ECO:0000256" key="13">
    <source>
        <dbReference type="HAMAP-Rule" id="MF_01113"/>
    </source>
</evidence>
<dbReference type="GO" id="GO:0042276">
    <property type="term" value="P:error-prone translesion synthesis"/>
    <property type="evidence" value="ECO:0007669"/>
    <property type="project" value="TreeGrafter"/>
</dbReference>
<evidence type="ECO:0000256" key="8">
    <source>
        <dbReference type="ARBA" id="ARBA00022842"/>
    </source>
</evidence>
<evidence type="ECO:0000256" key="11">
    <source>
        <dbReference type="ARBA" id="ARBA00023204"/>
    </source>
</evidence>
<evidence type="ECO:0000256" key="7">
    <source>
        <dbReference type="ARBA" id="ARBA00022763"/>
    </source>
</evidence>
<feature type="site" description="Substrate discrimination" evidence="13">
    <location>
        <position position="25"/>
    </location>
</feature>
<proteinExistence type="inferred from homology"/>
<dbReference type="PANTHER" id="PTHR11076">
    <property type="entry name" value="DNA REPAIR POLYMERASE UMUC / TRANSFERASE FAMILY MEMBER"/>
    <property type="match status" value="1"/>
</dbReference>
<comment type="similarity">
    <text evidence="1 13">Belongs to the DNA polymerase type-Y family.</text>
</comment>
<dbReference type="FunFam" id="3.30.1490.100:FF:000004">
    <property type="entry name" value="DNA polymerase IV"/>
    <property type="match status" value="1"/>
</dbReference>
<keyword evidence="16" id="KW-1185">Reference proteome</keyword>
<evidence type="ECO:0000256" key="12">
    <source>
        <dbReference type="ARBA" id="ARBA00049244"/>
    </source>
</evidence>
<keyword evidence="10 13" id="KW-0238">DNA-binding</keyword>
<dbReference type="PANTHER" id="PTHR11076:SF33">
    <property type="entry name" value="DNA POLYMERASE KAPPA"/>
    <property type="match status" value="1"/>
</dbReference>
<protein>
    <recommendedName>
        <fullName evidence="13">DNA polymerase IV</fullName>
        <shortName evidence="13">Pol IV</shortName>
        <ecNumber evidence="13">2.7.7.7</ecNumber>
    </recommendedName>
</protein>
<dbReference type="SUPFAM" id="SSF100879">
    <property type="entry name" value="Lesion bypass DNA polymerase (Y-family), little finger domain"/>
    <property type="match status" value="1"/>
</dbReference>
<keyword evidence="8 13" id="KW-0460">Magnesium</keyword>
<dbReference type="NCBIfam" id="NF002677">
    <property type="entry name" value="PRK02406.1"/>
    <property type="match status" value="1"/>
</dbReference>
<keyword evidence="2 13" id="KW-0515">Mutator protein</keyword>
<evidence type="ECO:0000256" key="3">
    <source>
        <dbReference type="ARBA" id="ARBA00022679"/>
    </source>
</evidence>
<keyword evidence="6 13" id="KW-0479">Metal-binding</keyword>
<dbReference type="AlphaFoldDB" id="A0A0R2DJH8"/>
<comment type="cofactor">
    <cofactor evidence="13">
        <name>Mg(2+)</name>
        <dbReference type="ChEBI" id="CHEBI:18420"/>
    </cofactor>
    <text evidence="13">Binds 2 magnesium ions per subunit.</text>
</comment>
<dbReference type="OrthoDB" id="9808813at2"/>
<dbReference type="Gene3D" id="3.30.70.270">
    <property type="match status" value="1"/>
</dbReference>
<feature type="active site" evidence="13">
    <location>
        <position position="121"/>
    </location>
</feature>
<reference evidence="15 16" key="1">
    <citation type="journal article" date="2015" name="Genome Announc.">
        <title>Expanding the biotechnology potential of lactobacilli through comparative genomics of 213 strains and associated genera.</title>
        <authorList>
            <person name="Sun Z."/>
            <person name="Harris H.M."/>
            <person name="McCann A."/>
            <person name="Guo C."/>
            <person name="Argimon S."/>
            <person name="Zhang W."/>
            <person name="Yang X."/>
            <person name="Jeffery I.B."/>
            <person name="Cooney J.C."/>
            <person name="Kagawa T.F."/>
            <person name="Liu W."/>
            <person name="Song Y."/>
            <person name="Salvetti E."/>
            <person name="Wrobel A."/>
            <person name="Rasinkangas P."/>
            <person name="Parkhill J."/>
            <person name="Rea M.C."/>
            <person name="O'Sullivan O."/>
            <person name="Ritari J."/>
            <person name="Douillard F.P."/>
            <person name="Paul Ross R."/>
            <person name="Yang R."/>
            <person name="Briner A.E."/>
            <person name="Felis G.E."/>
            <person name="de Vos W.M."/>
            <person name="Barrangou R."/>
            <person name="Klaenhammer T.R."/>
            <person name="Caufield P.W."/>
            <person name="Cui Y."/>
            <person name="Zhang H."/>
            <person name="O'Toole P.W."/>
        </authorList>
    </citation>
    <scope>NUCLEOTIDE SEQUENCE [LARGE SCALE GENOMIC DNA]</scope>
    <source>
        <strain evidence="15 16">DSM 23037</strain>
    </source>
</reference>
<keyword evidence="13" id="KW-0963">Cytoplasm</keyword>
<keyword evidence="7 13" id="KW-0227">DNA damage</keyword>
<keyword evidence="9 13" id="KW-0239">DNA-directed DNA polymerase</keyword>
<dbReference type="Gene3D" id="1.10.150.20">
    <property type="entry name" value="5' to 3' exonuclease, C-terminal subdomain"/>
    <property type="match status" value="1"/>
</dbReference>
<dbReference type="PROSITE" id="PS50173">
    <property type="entry name" value="UMUC"/>
    <property type="match status" value="1"/>
</dbReference>
<feature type="binding site" evidence="13">
    <location>
        <position position="20"/>
    </location>
    <ligand>
        <name>Mg(2+)</name>
        <dbReference type="ChEBI" id="CHEBI:18420"/>
    </ligand>
</feature>
<dbReference type="PATRIC" id="fig|1423744.4.peg.305"/>
<evidence type="ECO:0000259" key="14">
    <source>
        <dbReference type="PROSITE" id="PS50173"/>
    </source>
</evidence>
<organism evidence="15 16">
    <name type="scientific">Holzapfeliella floricola DSM 23037 = JCM 16512</name>
    <dbReference type="NCBI Taxonomy" id="1423744"/>
    <lineage>
        <taxon>Bacteria</taxon>
        <taxon>Bacillati</taxon>
        <taxon>Bacillota</taxon>
        <taxon>Bacilli</taxon>
        <taxon>Lactobacillales</taxon>
        <taxon>Lactobacillaceae</taxon>
        <taxon>Holzapfeliella</taxon>
    </lineage>
</organism>
<dbReference type="InterPro" id="IPR043502">
    <property type="entry name" value="DNA/RNA_pol_sf"/>
</dbReference>
<dbReference type="GO" id="GO:0003887">
    <property type="term" value="F:DNA-directed DNA polymerase activity"/>
    <property type="evidence" value="ECO:0007669"/>
    <property type="project" value="UniProtKB-UniRule"/>
</dbReference>
<dbReference type="InterPro" id="IPR036775">
    <property type="entry name" value="DNA_pol_Y-fam_lit_finger_sf"/>
</dbReference>
<gene>
    <name evidence="13" type="primary">dinB</name>
    <name evidence="15" type="ORF">FC86_GL000298</name>
</gene>
<keyword evidence="3 13" id="KW-0808">Transferase</keyword>
<dbReference type="GO" id="GO:0005829">
    <property type="term" value="C:cytosol"/>
    <property type="evidence" value="ECO:0007669"/>
    <property type="project" value="TreeGrafter"/>
</dbReference>
<dbReference type="InterPro" id="IPR022880">
    <property type="entry name" value="DNApol_IV"/>
</dbReference>
<dbReference type="GO" id="GO:0006281">
    <property type="term" value="P:DNA repair"/>
    <property type="evidence" value="ECO:0007669"/>
    <property type="project" value="UniProtKB-UniRule"/>
</dbReference>
<comment type="caution">
    <text evidence="15">The sequence shown here is derived from an EMBL/GenBank/DDBJ whole genome shotgun (WGS) entry which is preliminary data.</text>
</comment>
<comment type="subunit">
    <text evidence="13">Monomer.</text>
</comment>
<evidence type="ECO:0000256" key="2">
    <source>
        <dbReference type="ARBA" id="ARBA00022457"/>
    </source>
</evidence>
<name>A0A0R2DJH8_9LACO</name>
<dbReference type="GO" id="GO:0003684">
    <property type="term" value="F:damaged DNA binding"/>
    <property type="evidence" value="ECO:0007669"/>
    <property type="project" value="InterPro"/>
</dbReference>
<evidence type="ECO:0000256" key="9">
    <source>
        <dbReference type="ARBA" id="ARBA00022932"/>
    </source>
</evidence>
<keyword evidence="11 13" id="KW-0234">DNA repair</keyword>
<dbReference type="InterPro" id="IPR001126">
    <property type="entry name" value="UmuC"/>
</dbReference>
<evidence type="ECO:0000256" key="5">
    <source>
        <dbReference type="ARBA" id="ARBA00022705"/>
    </source>
</evidence>
<dbReference type="InterPro" id="IPR050116">
    <property type="entry name" value="DNA_polymerase-Y"/>
</dbReference>
<dbReference type="Pfam" id="PF11799">
    <property type="entry name" value="IMS_C"/>
    <property type="match status" value="1"/>
</dbReference>
<comment type="catalytic activity">
    <reaction evidence="12 13">
        <text>DNA(n) + a 2'-deoxyribonucleoside 5'-triphosphate = DNA(n+1) + diphosphate</text>
        <dbReference type="Rhea" id="RHEA:22508"/>
        <dbReference type="Rhea" id="RHEA-COMP:17339"/>
        <dbReference type="Rhea" id="RHEA-COMP:17340"/>
        <dbReference type="ChEBI" id="CHEBI:33019"/>
        <dbReference type="ChEBI" id="CHEBI:61560"/>
        <dbReference type="ChEBI" id="CHEBI:173112"/>
        <dbReference type="EC" id="2.7.7.7"/>
    </reaction>
</comment>
<dbReference type="GO" id="GO:0009432">
    <property type="term" value="P:SOS response"/>
    <property type="evidence" value="ECO:0007669"/>
    <property type="project" value="TreeGrafter"/>
</dbReference>
<sequence>MALQDWLPKNKTDRKIIHLDMDAFYASVEELKNPSLKQKALVVAHDPRKNNGHGVVTTSNYNARRYGVFSAMPATKAIEKIPQNELVFVNPDFKVYRKVSSQIHRIFQEVTDLVETVALDEAYLDVTQNKLGHNKTTIELASYLQKRILNETGLTCSVGISYNKFLAKLGSEYAKPFGRTIILPEMANIFLKDYPIEKFPGVGKKTLSRLHDYSIYTHDDLVSVNIHEFLRHFKRAGYDLLQKAFGIDLRPVKANHLRKSYGKESTFLEPIHTKTKAKRMLKLYCDEIENQLNLENLKAQTVVFKIRDVDFNTSTRRQTLIQANNQSNEFYQIACQLLDDFESELNIGVRLLGVSVTNILDSEIESISLPLFQTQ</sequence>
<feature type="domain" description="UmuC" evidence="14">
    <location>
        <begin position="16"/>
        <end position="203"/>
    </location>
</feature>
<keyword evidence="5 13" id="KW-0235">DNA replication</keyword>
<evidence type="ECO:0000313" key="15">
    <source>
        <dbReference type="EMBL" id="KRN04201.1"/>
    </source>
</evidence>
<accession>A0A0R2DJH8</accession>
<comment type="function">
    <text evidence="13">Poorly processive, error-prone DNA polymerase involved in untargeted mutagenesis. Copies undamaged DNA at stalled replication forks, which arise in vivo from mismatched or misaligned primer ends. These misaligned primers can be extended by PolIV. Exhibits no 3'-5' exonuclease (proofreading) activity. May be involved in translesional synthesis, in conjunction with the beta clamp from PolIII.</text>
</comment>
<dbReference type="GO" id="GO:0006261">
    <property type="term" value="P:DNA-templated DNA replication"/>
    <property type="evidence" value="ECO:0007669"/>
    <property type="project" value="UniProtKB-UniRule"/>
</dbReference>
<dbReference type="EC" id="2.7.7.7" evidence="13"/>
<dbReference type="InterPro" id="IPR017961">
    <property type="entry name" value="DNA_pol_Y-fam_little_finger"/>
</dbReference>
<dbReference type="GO" id="GO:0000287">
    <property type="term" value="F:magnesium ion binding"/>
    <property type="evidence" value="ECO:0007669"/>
    <property type="project" value="UniProtKB-UniRule"/>
</dbReference>
<dbReference type="SUPFAM" id="SSF56672">
    <property type="entry name" value="DNA/RNA polymerases"/>
    <property type="match status" value="1"/>
</dbReference>
<evidence type="ECO:0000256" key="10">
    <source>
        <dbReference type="ARBA" id="ARBA00023125"/>
    </source>
</evidence>
<feature type="binding site" evidence="13">
    <location>
        <position position="120"/>
    </location>
    <ligand>
        <name>Mg(2+)</name>
        <dbReference type="ChEBI" id="CHEBI:18420"/>
    </ligand>
</feature>
<dbReference type="Gene3D" id="3.30.1490.100">
    <property type="entry name" value="DNA polymerase, Y-family, little finger domain"/>
    <property type="match status" value="1"/>
</dbReference>
<evidence type="ECO:0000256" key="1">
    <source>
        <dbReference type="ARBA" id="ARBA00010945"/>
    </source>
</evidence>
<dbReference type="Proteomes" id="UP000051378">
    <property type="component" value="Unassembled WGS sequence"/>
</dbReference>
<dbReference type="EMBL" id="AYZL01000016">
    <property type="protein sequence ID" value="KRN04201.1"/>
    <property type="molecule type" value="Genomic_DNA"/>
</dbReference>
<dbReference type="CDD" id="cd03586">
    <property type="entry name" value="PolY_Pol_IV_kappa"/>
    <property type="match status" value="1"/>
</dbReference>
<comment type="subcellular location">
    <subcellularLocation>
        <location evidence="13">Cytoplasm</location>
    </subcellularLocation>
</comment>
<evidence type="ECO:0000256" key="6">
    <source>
        <dbReference type="ARBA" id="ARBA00022723"/>
    </source>
</evidence>
<dbReference type="Pfam" id="PF00817">
    <property type="entry name" value="IMS"/>
    <property type="match status" value="1"/>
</dbReference>
<dbReference type="STRING" id="1423744.FC86_GL000298"/>
<dbReference type="Gene3D" id="3.40.1170.60">
    <property type="match status" value="1"/>
</dbReference>
<evidence type="ECO:0000256" key="4">
    <source>
        <dbReference type="ARBA" id="ARBA00022695"/>
    </source>
</evidence>
<keyword evidence="4 13" id="KW-0548">Nucleotidyltransferase</keyword>
<evidence type="ECO:0000313" key="16">
    <source>
        <dbReference type="Proteomes" id="UP000051378"/>
    </source>
</evidence>